<evidence type="ECO:0000256" key="1">
    <source>
        <dbReference type="ARBA" id="ARBA00010541"/>
    </source>
</evidence>
<dbReference type="EMBL" id="KV784378">
    <property type="protein sequence ID" value="OEU08806.1"/>
    <property type="molecule type" value="Genomic_DNA"/>
</dbReference>
<dbReference type="InterPro" id="IPR001940">
    <property type="entry name" value="Peptidase_S1C"/>
</dbReference>
<keyword evidence="5" id="KW-1185">Reference proteome</keyword>
<dbReference type="SUPFAM" id="SSF50494">
    <property type="entry name" value="Trypsin-like serine proteases"/>
    <property type="match status" value="1"/>
</dbReference>
<dbReference type="CDD" id="cd10838">
    <property type="entry name" value="cpPDZ_HhoA-like"/>
    <property type="match status" value="1"/>
</dbReference>
<evidence type="ECO:0000313" key="4">
    <source>
        <dbReference type="EMBL" id="OEU08806.1"/>
    </source>
</evidence>
<organism evidence="4 5">
    <name type="scientific">Fragilariopsis cylindrus CCMP1102</name>
    <dbReference type="NCBI Taxonomy" id="635003"/>
    <lineage>
        <taxon>Eukaryota</taxon>
        <taxon>Sar</taxon>
        <taxon>Stramenopiles</taxon>
        <taxon>Ochrophyta</taxon>
        <taxon>Bacillariophyta</taxon>
        <taxon>Bacillariophyceae</taxon>
        <taxon>Bacillariophycidae</taxon>
        <taxon>Bacillariales</taxon>
        <taxon>Bacillariaceae</taxon>
        <taxon>Fragilariopsis</taxon>
    </lineage>
</organism>
<dbReference type="Proteomes" id="UP000095751">
    <property type="component" value="Unassembled WGS sequence"/>
</dbReference>
<keyword evidence="2" id="KW-0843">Virulence</keyword>
<feature type="non-terminal residue" evidence="4">
    <location>
        <position position="334"/>
    </location>
</feature>
<dbReference type="OrthoDB" id="4217619at2759"/>
<dbReference type="GO" id="GO:0004252">
    <property type="term" value="F:serine-type endopeptidase activity"/>
    <property type="evidence" value="ECO:0007669"/>
    <property type="project" value="InterPro"/>
</dbReference>
<name>A0A1E7ESI4_9STRA</name>
<dbReference type="InterPro" id="IPR036034">
    <property type="entry name" value="PDZ_sf"/>
</dbReference>
<dbReference type="PRINTS" id="PR00834">
    <property type="entry name" value="PROTEASES2C"/>
</dbReference>
<keyword evidence="4" id="KW-0378">Hydrolase</keyword>
<dbReference type="PANTHER" id="PTHR22939:SF129">
    <property type="entry name" value="SERINE PROTEASE HTRA2, MITOCHONDRIAL"/>
    <property type="match status" value="1"/>
</dbReference>
<evidence type="ECO:0000313" key="5">
    <source>
        <dbReference type="Proteomes" id="UP000095751"/>
    </source>
</evidence>
<protein>
    <submittedName>
        <fullName evidence="4">Serine protease</fullName>
    </submittedName>
</protein>
<feature type="compositionally biased region" description="Polar residues" evidence="3">
    <location>
        <begin position="29"/>
        <end position="39"/>
    </location>
</feature>
<dbReference type="InterPro" id="IPR043504">
    <property type="entry name" value="Peptidase_S1_PA_chymotrypsin"/>
</dbReference>
<comment type="similarity">
    <text evidence="1">Belongs to the peptidase S1C family.</text>
</comment>
<dbReference type="AlphaFoldDB" id="A0A1E7ESI4"/>
<dbReference type="InterPro" id="IPR009003">
    <property type="entry name" value="Peptidase_S1_PA"/>
</dbReference>
<sequence>FISDVVDQVGPSVVRIDTENHPAKGPSSKGDNNYSPPGSYIQQGQGSGLIFSSEGFIITNAHVVEGATKVKVVTLTDGRVYSCEVTGTDDIVDIAVLKIITPDDFPLTSNLNLPVAELGDSDQLKVGKIVVAVGSPGGLDNTVTMGIVSGRERSSMMVGVPHKLVNYIQTDAAINPGNSGGPLIDVESGQVIGINAAIRAHMEGTSFAIPINRVRDIMHDLSEGKEIRHGYLGCQLTTCTPNWARENNADIDSKSADRIPEVYGALVHKLYRKTSTHLGGLKEHDIIQRIGPETVRSASDASRLIDLATPGENIPFTVLRNGNERIISVKPKDM</sequence>
<evidence type="ECO:0000256" key="3">
    <source>
        <dbReference type="SAM" id="MobiDB-lite"/>
    </source>
</evidence>
<dbReference type="Gene3D" id="2.30.42.10">
    <property type="match status" value="1"/>
</dbReference>
<reference evidence="4 5" key="1">
    <citation type="submission" date="2016-09" db="EMBL/GenBank/DDBJ databases">
        <title>Extensive genetic diversity and differential bi-allelic expression allows diatom success in the polar Southern Ocean.</title>
        <authorList>
            <consortium name="DOE Joint Genome Institute"/>
            <person name="Mock T."/>
            <person name="Otillar R.P."/>
            <person name="Strauss J."/>
            <person name="Dupont C."/>
            <person name="Frickenhaus S."/>
            <person name="Maumus F."/>
            <person name="Mcmullan M."/>
            <person name="Sanges R."/>
            <person name="Schmutz J."/>
            <person name="Toseland A."/>
            <person name="Valas R."/>
            <person name="Veluchamy A."/>
            <person name="Ward B.J."/>
            <person name="Allen A."/>
            <person name="Barry K."/>
            <person name="Falciatore A."/>
            <person name="Ferrante M."/>
            <person name="Fortunato A.E."/>
            <person name="Gloeckner G."/>
            <person name="Gruber A."/>
            <person name="Hipkin R."/>
            <person name="Janech M."/>
            <person name="Kroth P."/>
            <person name="Leese F."/>
            <person name="Lindquist E."/>
            <person name="Lyon B.R."/>
            <person name="Martin J."/>
            <person name="Mayer C."/>
            <person name="Parker M."/>
            <person name="Quesneville H."/>
            <person name="Raymond J."/>
            <person name="Uhlig C."/>
            <person name="Valentin K.U."/>
            <person name="Worden A.Z."/>
            <person name="Armbrust E.V."/>
            <person name="Bowler C."/>
            <person name="Green B."/>
            <person name="Moulton V."/>
            <person name="Van Oosterhout C."/>
            <person name="Grigoriev I."/>
        </authorList>
    </citation>
    <scope>NUCLEOTIDE SEQUENCE [LARGE SCALE GENOMIC DNA]</scope>
    <source>
        <strain evidence="4 5">CCMP1102</strain>
    </source>
</reference>
<dbReference type="GO" id="GO:0006508">
    <property type="term" value="P:proteolysis"/>
    <property type="evidence" value="ECO:0007669"/>
    <property type="project" value="UniProtKB-KW"/>
</dbReference>
<feature type="non-terminal residue" evidence="4">
    <location>
        <position position="1"/>
    </location>
</feature>
<dbReference type="InParanoid" id="A0A1E7ESI4"/>
<gene>
    <name evidence="4" type="ORF">FRACYDRAFT_140384</name>
</gene>
<evidence type="ECO:0000256" key="2">
    <source>
        <dbReference type="ARBA" id="ARBA00023026"/>
    </source>
</evidence>
<feature type="region of interest" description="Disordered" evidence="3">
    <location>
        <begin position="15"/>
        <end position="39"/>
    </location>
</feature>
<keyword evidence="4" id="KW-0645">Protease</keyword>
<dbReference type="SUPFAM" id="SSF50156">
    <property type="entry name" value="PDZ domain-like"/>
    <property type="match status" value="1"/>
</dbReference>
<accession>A0A1E7ESI4</accession>
<dbReference type="Gene3D" id="2.40.10.10">
    <property type="entry name" value="Trypsin-like serine proteases"/>
    <property type="match status" value="2"/>
</dbReference>
<proteinExistence type="inferred from homology"/>
<dbReference type="PANTHER" id="PTHR22939">
    <property type="entry name" value="SERINE PROTEASE FAMILY S1C HTRA-RELATED"/>
    <property type="match status" value="1"/>
</dbReference>
<dbReference type="Pfam" id="PF13365">
    <property type="entry name" value="Trypsin_2"/>
    <property type="match status" value="1"/>
</dbReference>
<dbReference type="FunCoup" id="A0A1E7ESI4">
    <property type="interactions" value="31"/>
</dbReference>
<dbReference type="KEGG" id="fcy:FRACYDRAFT_140384"/>